<dbReference type="PANTHER" id="PTHR16453:SF9">
    <property type="entry name" value="GATOR COMPLEX PROTEIN MIOS"/>
    <property type="match status" value="1"/>
</dbReference>
<keyword evidence="3" id="KW-0677">Repeat</keyword>
<dbReference type="EMBL" id="CAJVQA010002100">
    <property type="protein sequence ID" value="CAG8536537.1"/>
    <property type="molecule type" value="Genomic_DNA"/>
</dbReference>
<evidence type="ECO:0000313" key="8">
    <source>
        <dbReference type="Proteomes" id="UP000789759"/>
    </source>
</evidence>
<comment type="similarity">
    <text evidence="1">Belongs to the WD repeat mio family.</text>
</comment>
<feature type="domain" description="GATOR2 complex protein MIO zinc-ribbon like" evidence="5">
    <location>
        <begin position="942"/>
        <end position="1065"/>
    </location>
</feature>
<dbReference type="CDD" id="cd16691">
    <property type="entry name" value="mRING-H2-C3H3C2_Mio"/>
    <property type="match status" value="1"/>
</dbReference>
<evidence type="ECO:0000256" key="4">
    <source>
        <dbReference type="SAM" id="MobiDB-lite"/>
    </source>
</evidence>
<dbReference type="PANTHER" id="PTHR16453">
    <property type="entry name" value="WD40 DOMAIN-CONTAINING PROTEIN MIO FAMILY MEMBER"/>
    <property type="match status" value="1"/>
</dbReference>
<evidence type="ECO:0000256" key="2">
    <source>
        <dbReference type="ARBA" id="ARBA00022574"/>
    </source>
</evidence>
<dbReference type="GO" id="GO:0005737">
    <property type="term" value="C:cytoplasm"/>
    <property type="evidence" value="ECO:0007669"/>
    <property type="project" value="TreeGrafter"/>
</dbReference>
<dbReference type="InterPro" id="IPR049092">
    <property type="entry name" value="MIOS_a-sol"/>
</dbReference>
<dbReference type="SUPFAM" id="SSF50978">
    <property type="entry name" value="WD40 repeat-like"/>
    <property type="match status" value="1"/>
</dbReference>
<feature type="region of interest" description="Disordered" evidence="4">
    <location>
        <begin position="351"/>
        <end position="371"/>
    </location>
</feature>
<keyword evidence="2" id="KW-0853">WD repeat</keyword>
<dbReference type="Pfam" id="PF21720">
    <property type="entry name" value="MIOS_WD40"/>
    <property type="match status" value="1"/>
</dbReference>
<dbReference type="InterPro" id="IPR031488">
    <property type="entry name" value="Zn_ribbon_mio"/>
</dbReference>
<feature type="compositionally biased region" description="Basic and acidic residues" evidence="4">
    <location>
        <begin position="477"/>
        <end position="488"/>
    </location>
</feature>
<dbReference type="Pfam" id="PF17034">
    <property type="entry name" value="zinc_ribbon_16"/>
    <property type="match status" value="1"/>
</dbReference>
<evidence type="ECO:0000259" key="6">
    <source>
        <dbReference type="Pfam" id="PF21719"/>
    </source>
</evidence>
<proteinExistence type="inferred from homology"/>
<protein>
    <submittedName>
        <fullName evidence="7">17151_t:CDS:1</fullName>
    </submittedName>
</protein>
<dbReference type="Pfam" id="PF21719">
    <property type="entry name" value="MIOS_a-sol"/>
    <property type="match status" value="1"/>
</dbReference>
<evidence type="ECO:0000313" key="7">
    <source>
        <dbReference type="EMBL" id="CAG8536537.1"/>
    </source>
</evidence>
<dbReference type="InterPro" id="IPR037593">
    <property type="entry name" value="MIOS/Sea4"/>
</dbReference>
<sequence>MSSLLRSYDIIWSPHEGTNQFIIGSNNDLRLYELISPKRLDGKAVVKTVTVYTDSSWAKDSLSMKCFAWSPDPSYQSLIAIGSIGSQTGKIVLVNLTEGETEDAPSNDSTALSDVFPVYLPQPYVNLNLKNPKCSALSFSPEEPRLLATGLERMKNEYCLLIWDVEQPRTGSISVRSDRSIHNEIGYDSYSSFPMEPSRSGLSVYETSYSSRPVPTSSHIRGDEIKPTYQYGPGEFVNSCSWFPSNRRLVAGISSRYLRIYDLRKDTYAQYLNTKSVHGVNVDPFNENRIASFEESYIHLWDLRKFTEAISFIFPRSGILASLDKDSYHLTLYDIQESTFKLRHSSTIDRNSPLENFDSHPNLTDGGNSTPMNEKSSMLSAYAAVSNKTDEEFDTPVLWKSRKPRRLSKSISSFSWIPTFSTPTSHRLISVNKDGVYNFVTLEEAPQFCWSPVGNMVVFYPKGFRTFDIDEIHGSVEESNHKRSDSHSMKIQGHSSDGGVGHKHHVYLDLKQDHDYDSGNRTPRPGDINNPKDVHRQLKELRGILNQQHRPSEGLLTSISGDSDHGLSPPLKLIREDISVVMRKRAKRGYSMLCTANEELVKDSPKLKSLWNWIAQAELLSEEGKASIGNVDFSFQGVYSIWTASLSSGKKQSPMPTPKTSSPRFTPEKVDQGSVDDNEIPIVTTSKLSQRKLALAMCGWDFGKKELENVIRELENSNNYEKAAGIALFHGNTERAITALNNSKVERLKLISAALASYAFNGHGQSNQKNVLLREMCNELSNDLREPYLRVIFSYIASGNWLNVLQQQKELALLDRVGIALRFLDDNELSTYLCDATSRVKADGDIEGIILTGLTSDGVTLFEKYVDNTGDVQTASLAISFCVPRKFKDDRVADWIESYRLLLDKWQMFRSRALFDIARGKHMGSSTSSAAENIPPQVYVRCNFCSQSIAHNLCIPGKNNRRVTLSASYNVSPILPKQKTTCCPVCHKSLPRCSICLLNLGTPTDQLREVMAKNGLTNDIKGSSGFDLWFTWCQSCRHGGHALHMTQWFEKHKVCPVSECPCECPREM</sequence>
<dbReference type="InterPro" id="IPR015943">
    <property type="entry name" value="WD40/YVTN_repeat-like_dom_sf"/>
</dbReference>
<accession>A0A9N9FIH6</accession>
<feature type="region of interest" description="Disordered" evidence="4">
    <location>
        <begin position="648"/>
        <end position="673"/>
    </location>
</feature>
<feature type="domain" description="MIOS-like alpha-solenoid" evidence="6">
    <location>
        <begin position="582"/>
        <end position="823"/>
    </location>
</feature>
<feature type="region of interest" description="Disordered" evidence="4">
    <location>
        <begin position="477"/>
        <end position="502"/>
    </location>
</feature>
<name>A0A9N9FIH6_9GLOM</name>
<dbReference type="AlphaFoldDB" id="A0A9N9FIH6"/>
<dbReference type="OrthoDB" id="341486at2759"/>
<dbReference type="Proteomes" id="UP000789759">
    <property type="component" value="Unassembled WGS sequence"/>
</dbReference>
<dbReference type="GO" id="GO:1904263">
    <property type="term" value="P:positive regulation of TORC1 signaling"/>
    <property type="evidence" value="ECO:0007669"/>
    <property type="project" value="TreeGrafter"/>
</dbReference>
<dbReference type="InterPro" id="IPR036322">
    <property type="entry name" value="WD40_repeat_dom_sf"/>
</dbReference>
<organism evidence="7 8">
    <name type="scientific">Cetraspora pellucida</name>
    <dbReference type="NCBI Taxonomy" id="1433469"/>
    <lineage>
        <taxon>Eukaryota</taxon>
        <taxon>Fungi</taxon>
        <taxon>Fungi incertae sedis</taxon>
        <taxon>Mucoromycota</taxon>
        <taxon>Glomeromycotina</taxon>
        <taxon>Glomeromycetes</taxon>
        <taxon>Diversisporales</taxon>
        <taxon>Gigasporaceae</taxon>
        <taxon>Cetraspora</taxon>
    </lineage>
</organism>
<comment type="caution">
    <text evidence="7">The sequence shown here is derived from an EMBL/GenBank/DDBJ whole genome shotgun (WGS) entry which is preliminary data.</text>
</comment>
<feature type="region of interest" description="Disordered" evidence="4">
    <location>
        <begin position="513"/>
        <end position="532"/>
    </location>
</feature>
<dbReference type="Gene3D" id="2.130.10.10">
    <property type="entry name" value="YVTN repeat-like/Quinoprotein amine dehydrogenase"/>
    <property type="match status" value="2"/>
</dbReference>
<reference evidence="7" key="1">
    <citation type="submission" date="2021-06" db="EMBL/GenBank/DDBJ databases">
        <authorList>
            <person name="Kallberg Y."/>
            <person name="Tangrot J."/>
            <person name="Rosling A."/>
        </authorList>
    </citation>
    <scope>NUCLEOTIDE SEQUENCE</scope>
    <source>
        <strain evidence="7">FL966</strain>
    </source>
</reference>
<gene>
    <name evidence="7" type="ORF">CPELLU_LOCUS4095</name>
</gene>
<keyword evidence="8" id="KW-1185">Reference proteome</keyword>
<evidence type="ECO:0000256" key="3">
    <source>
        <dbReference type="ARBA" id="ARBA00022737"/>
    </source>
</evidence>
<evidence type="ECO:0000259" key="5">
    <source>
        <dbReference type="Pfam" id="PF17034"/>
    </source>
</evidence>
<evidence type="ECO:0000256" key="1">
    <source>
        <dbReference type="ARBA" id="ARBA00009713"/>
    </source>
</evidence>